<dbReference type="Pfam" id="PF06434">
    <property type="entry name" value="Aconitase_2_N"/>
    <property type="match status" value="1"/>
</dbReference>
<dbReference type="AlphaFoldDB" id="A0A485BJ02"/>
<dbReference type="SUPFAM" id="SSF74778">
    <property type="entry name" value="Aconitase B, N-terminal domain"/>
    <property type="match status" value="1"/>
</dbReference>
<dbReference type="EC" id="4.2.1.3" evidence="3"/>
<dbReference type="InterPro" id="IPR036288">
    <property type="entry name" value="Aconitase_B_HEAT-like_dom_sf"/>
</dbReference>
<dbReference type="Gene3D" id="3.20.19.10">
    <property type="entry name" value="Aconitase, domain 4"/>
    <property type="match status" value="1"/>
</dbReference>
<evidence type="ECO:0000313" key="3">
    <source>
        <dbReference type="EMBL" id="VFS72183.1"/>
    </source>
</evidence>
<name>A0A485BJ02_RAOTE</name>
<dbReference type="Gene3D" id="1.25.40.310">
    <property type="entry name" value="Aconitate B, HEAT-like domain"/>
    <property type="match status" value="1"/>
</dbReference>
<organism evidence="3 4">
    <name type="scientific">Raoultella terrigena</name>
    <name type="common">Klebsiella terrigena</name>
    <dbReference type="NCBI Taxonomy" id="577"/>
    <lineage>
        <taxon>Bacteria</taxon>
        <taxon>Pseudomonadati</taxon>
        <taxon>Pseudomonadota</taxon>
        <taxon>Gammaproteobacteria</taxon>
        <taxon>Enterobacterales</taxon>
        <taxon>Enterobacteriaceae</taxon>
        <taxon>Klebsiella/Raoultella group</taxon>
        <taxon>Raoultella</taxon>
    </lineage>
</organism>
<evidence type="ECO:0000259" key="2">
    <source>
        <dbReference type="Pfam" id="PF11791"/>
    </source>
</evidence>
<sequence length="208" mass="22711">MLDDYNQHVTLRANEGIPAKPLTAEQTQAVVNALIDNASEHHQAFIDLLTRCVPPGVDPAAKVKADFLFKVARGEHSISGLSPEEATTLLGTMQGGYNVRPLIELLDHPVLAPLAAMQLSATLLIFEKFSLVESKAKSGNAWAQRVLESWARAEWFTRRPAVPEKITLKVFKVSGETNTDDLSPAPVAWSRPDIPLHALSMLSNAREG</sequence>
<evidence type="ECO:0000259" key="1">
    <source>
        <dbReference type="Pfam" id="PF06434"/>
    </source>
</evidence>
<accession>A0A485BJ02</accession>
<dbReference type="Proteomes" id="UP000332594">
    <property type="component" value="Unassembled WGS sequence"/>
</dbReference>
<reference evidence="3 4" key="1">
    <citation type="submission" date="2019-03" db="EMBL/GenBank/DDBJ databases">
        <authorList>
            <consortium name="Pathogen Informatics"/>
        </authorList>
    </citation>
    <scope>NUCLEOTIDE SEQUENCE [LARGE SCALE GENOMIC DNA]</scope>
    <source>
        <strain evidence="3 4">NCTC13038</strain>
    </source>
</reference>
<dbReference type="SUPFAM" id="SSF52016">
    <property type="entry name" value="LeuD/IlvD-like"/>
    <property type="match status" value="1"/>
</dbReference>
<gene>
    <name evidence="3" type="primary">acnB_3</name>
    <name evidence="3" type="ORF">NCTC13038_02517</name>
</gene>
<dbReference type="InterPro" id="IPR015928">
    <property type="entry name" value="Aconitase/3IPM_dehydase_swvl"/>
</dbReference>
<dbReference type="InterPro" id="IPR015933">
    <property type="entry name" value="Aconitase_B_HEAT-like_dom"/>
</dbReference>
<feature type="domain" description="Aconitase B HEAT-like" evidence="2">
    <location>
        <begin position="4"/>
        <end position="156"/>
    </location>
</feature>
<keyword evidence="3" id="KW-0456">Lyase</keyword>
<dbReference type="EMBL" id="CAADJG010000002">
    <property type="protein sequence ID" value="VFS72183.1"/>
    <property type="molecule type" value="Genomic_DNA"/>
</dbReference>
<dbReference type="GO" id="GO:0003994">
    <property type="term" value="F:aconitate hydratase activity"/>
    <property type="evidence" value="ECO:0007669"/>
    <property type="project" value="UniProtKB-EC"/>
</dbReference>
<protein>
    <submittedName>
        <fullName evidence="3">Aconitate hydratase 2</fullName>
        <ecNumber evidence="3">4.2.1.3</ecNumber>
    </submittedName>
</protein>
<evidence type="ECO:0000313" key="4">
    <source>
        <dbReference type="Proteomes" id="UP000332594"/>
    </source>
</evidence>
<dbReference type="Pfam" id="PF11791">
    <property type="entry name" value="Aconitase_B_N"/>
    <property type="match status" value="1"/>
</dbReference>
<proteinExistence type="predicted"/>
<dbReference type="InterPro" id="IPR015929">
    <property type="entry name" value="Aconitase_B_swivel"/>
</dbReference>
<dbReference type="GO" id="GO:0006099">
    <property type="term" value="P:tricarboxylic acid cycle"/>
    <property type="evidence" value="ECO:0007669"/>
    <property type="project" value="InterPro"/>
</dbReference>
<feature type="domain" description="Aconitase B swivel" evidence="1">
    <location>
        <begin position="169"/>
        <end position="207"/>
    </location>
</feature>